<sequence>MMKIIRLSEGMIEMPEKDSATRIVCSADMKSEKTVILHLTPNPTNDVMRFYSHKNAYTAFVVWNGRFLFFNGDKTEQLCRGDFIFIPPGIVYGYQPLRPQSELLVLTTLGDPAALLEAIDQDQDEAFPQSEGKPCGVTIPDVEDVDNINCYRPFDLSRPIDQGASLSTFLRPHSVDATTCSRWIFGGVITRPFVRHTQCEGRFSISAMESSQIHREWPFLGRWLSFTSVDHCFCVIEGAFLVKLRGQVEWTEVREGQAIQIPARQTFTADMGSEYVKILTISNGVGIDELICKAGNPYGSTTLPEIAGKWDSWDEVRFISACSEVGALLDPC</sequence>
<evidence type="ECO:0000313" key="1">
    <source>
        <dbReference type="EMBL" id="KAG5661996.1"/>
    </source>
</evidence>
<dbReference type="InterPro" id="IPR052538">
    <property type="entry name" value="Flavonoid_dioxygenase-like"/>
</dbReference>
<dbReference type="EMBL" id="JAGPUO010000006">
    <property type="protein sequence ID" value="KAG5661996.1"/>
    <property type="molecule type" value="Genomic_DNA"/>
</dbReference>
<gene>
    <name evidence="1" type="ORF">KAF25_004235</name>
</gene>
<dbReference type="InterPro" id="IPR011051">
    <property type="entry name" value="RmlC_Cupin_sf"/>
</dbReference>
<dbReference type="AlphaFoldDB" id="A0A9P7KX16"/>
<keyword evidence="2" id="KW-1185">Reference proteome</keyword>
<organism evidence="1 2">
    <name type="scientific">Fusarium avenaceum</name>
    <dbReference type="NCBI Taxonomy" id="40199"/>
    <lineage>
        <taxon>Eukaryota</taxon>
        <taxon>Fungi</taxon>
        <taxon>Dikarya</taxon>
        <taxon>Ascomycota</taxon>
        <taxon>Pezizomycotina</taxon>
        <taxon>Sordariomycetes</taxon>
        <taxon>Hypocreomycetidae</taxon>
        <taxon>Hypocreales</taxon>
        <taxon>Nectriaceae</taxon>
        <taxon>Fusarium</taxon>
        <taxon>Fusarium tricinctum species complex</taxon>
    </lineage>
</organism>
<proteinExistence type="predicted"/>
<dbReference type="Gene3D" id="2.60.120.10">
    <property type="entry name" value="Jelly Rolls"/>
    <property type="match status" value="2"/>
</dbReference>
<dbReference type="SUPFAM" id="SSF51182">
    <property type="entry name" value="RmlC-like cupins"/>
    <property type="match status" value="1"/>
</dbReference>
<name>A0A9P7KX16_9HYPO</name>
<protein>
    <submittedName>
        <fullName evidence="1">Uncharacterized protein</fullName>
    </submittedName>
</protein>
<comment type="caution">
    <text evidence="1">The sequence shown here is derived from an EMBL/GenBank/DDBJ whole genome shotgun (WGS) entry which is preliminary data.</text>
</comment>
<accession>A0A9P7KX16</accession>
<reference evidence="1" key="1">
    <citation type="submission" date="2021-04" db="EMBL/GenBank/DDBJ databases">
        <title>Draft genome of Fusarium avenaceum strain F156N33, isolated from an atmospheric sample in Virginia.</title>
        <authorList>
            <person name="Yang S."/>
            <person name="Vinatzer B.A."/>
            <person name="Coleman J."/>
        </authorList>
    </citation>
    <scope>NUCLEOTIDE SEQUENCE</scope>
    <source>
        <strain evidence="1">F156N33</strain>
    </source>
</reference>
<dbReference type="PANTHER" id="PTHR43346">
    <property type="entry name" value="LIGAND BINDING DOMAIN PROTEIN, PUTATIVE (AFU_ORTHOLOGUE AFUA_6G14370)-RELATED"/>
    <property type="match status" value="1"/>
</dbReference>
<dbReference type="Proteomes" id="UP000782241">
    <property type="component" value="Unassembled WGS sequence"/>
</dbReference>
<evidence type="ECO:0000313" key="2">
    <source>
        <dbReference type="Proteomes" id="UP000782241"/>
    </source>
</evidence>
<dbReference type="PANTHER" id="PTHR43346:SF1">
    <property type="entry name" value="QUERCETIN 2,3-DIOXYGENASE-RELATED"/>
    <property type="match status" value="1"/>
</dbReference>
<dbReference type="InterPro" id="IPR014710">
    <property type="entry name" value="RmlC-like_jellyroll"/>
</dbReference>